<reference evidence="2 3" key="1">
    <citation type="journal article" date="2017" name="Mol. Plant">
        <title>The Genome of Medicinal Plant Macleaya cordata Provides New Insights into Benzylisoquinoline Alkaloids Metabolism.</title>
        <authorList>
            <person name="Liu X."/>
            <person name="Liu Y."/>
            <person name="Huang P."/>
            <person name="Ma Y."/>
            <person name="Qing Z."/>
            <person name="Tang Q."/>
            <person name="Cao H."/>
            <person name="Cheng P."/>
            <person name="Zheng Y."/>
            <person name="Yuan Z."/>
            <person name="Zhou Y."/>
            <person name="Liu J."/>
            <person name="Tang Z."/>
            <person name="Zhuo Y."/>
            <person name="Zhang Y."/>
            <person name="Yu L."/>
            <person name="Huang J."/>
            <person name="Yang P."/>
            <person name="Peng Q."/>
            <person name="Zhang J."/>
            <person name="Jiang W."/>
            <person name="Zhang Z."/>
            <person name="Lin K."/>
            <person name="Ro D.K."/>
            <person name="Chen X."/>
            <person name="Xiong X."/>
            <person name="Shang Y."/>
            <person name="Huang S."/>
            <person name="Zeng J."/>
        </authorList>
    </citation>
    <scope>NUCLEOTIDE SEQUENCE [LARGE SCALE GENOMIC DNA]</scope>
    <source>
        <strain evidence="3">cv. BLH2017</strain>
        <tissue evidence="2">Root</tissue>
    </source>
</reference>
<proteinExistence type="predicted"/>
<organism evidence="2 3">
    <name type="scientific">Macleaya cordata</name>
    <name type="common">Five-seeded plume-poppy</name>
    <name type="synonym">Bocconia cordata</name>
    <dbReference type="NCBI Taxonomy" id="56857"/>
    <lineage>
        <taxon>Eukaryota</taxon>
        <taxon>Viridiplantae</taxon>
        <taxon>Streptophyta</taxon>
        <taxon>Embryophyta</taxon>
        <taxon>Tracheophyta</taxon>
        <taxon>Spermatophyta</taxon>
        <taxon>Magnoliopsida</taxon>
        <taxon>Ranunculales</taxon>
        <taxon>Papaveraceae</taxon>
        <taxon>Papaveroideae</taxon>
        <taxon>Macleaya</taxon>
    </lineage>
</organism>
<dbReference type="OMA" id="FCPNCFE"/>
<dbReference type="OrthoDB" id="692041at2759"/>
<name>A0A200R1U7_MACCD</name>
<comment type="caution">
    <text evidence="2">The sequence shown here is derived from an EMBL/GenBank/DDBJ whole genome shotgun (WGS) entry which is preliminary data.</text>
</comment>
<dbReference type="STRING" id="56857.A0A200R1U7"/>
<feature type="region of interest" description="Disordered" evidence="1">
    <location>
        <begin position="319"/>
        <end position="363"/>
    </location>
</feature>
<dbReference type="InParanoid" id="A0A200R1U7"/>
<sequence>MKREQHSECGSCNSKEHWLLHNIPQRGIYRRLCTSCVLKLHPGLFCPNCFEVYEGSNPPNNGITCLKCLSVSHLACVSKEIGSRYVCTTCLNPSHVFFDSNKKSKNGNGETVPNENHLAINLNMAKVLLAASKIASILMNKAASAARMEAEKRVREAAFTRKKAKEALEKVNGFAYEEKEKNGKETARMEIVPSSVVEEEQKKKSRGNSAVAAAVAAQKRFQNQVMALNDGKDKDKSGEAPVVLDNAVLREKEMSVGLSAQNLAQKPPANGVMGHPQLQNPVIVNGKEKSTNFSHSQNGVVQGEKEKNGLVSVAHGVEENQGKSKEFGDAGMVPQLTHSNKGAFVSKTNEGVLLPTGSSKTAS</sequence>
<dbReference type="AlphaFoldDB" id="A0A200R1U7"/>
<protein>
    <submittedName>
        <fullName evidence="2">Uncharacterized protein</fullName>
    </submittedName>
</protein>
<dbReference type="EMBL" id="MVGT01000481">
    <property type="protein sequence ID" value="OVA16650.1"/>
    <property type="molecule type" value="Genomic_DNA"/>
</dbReference>
<accession>A0A200R1U7</accession>
<evidence type="ECO:0000313" key="3">
    <source>
        <dbReference type="Proteomes" id="UP000195402"/>
    </source>
</evidence>
<gene>
    <name evidence="2" type="ORF">BVC80_1543g84</name>
</gene>
<dbReference type="Proteomes" id="UP000195402">
    <property type="component" value="Unassembled WGS sequence"/>
</dbReference>
<feature type="compositionally biased region" description="Basic and acidic residues" evidence="1">
    <location>
        <begin position="319"/>
        <end position="328"/>
    </location>
</feature>
<dbReference type="PANTHER" id="PTHR34451:SF7">
    <property type="entry name" value="PHD FINGER FAMILY PROTEIN"/>
    <property type="match status" value="1"/>
</dbReference>
<dbReference type="PANTHER" id="PTHR34451">
    <property type="entry name" value="PHD FINGER FAMILY PROTEIN"/>
    <property type="match status" value="1"/>
</dbReference>
<evidence type="ECO:0000256" key="1">
    <source>
        <dbReference type="SAM" id="MobiDB-lite"/>
    </source>
</evidence>
<evidence type="ECO:0000313" key="2">
    <source>
        <dbReference type="EMBL" id="OVA16650.1"/>
    </source>
</evidence>
<keyword evidence="3" id="KW-1185">Reference proteome</keyword>